<protein>
    <submittedName>
        <fullName evidence="1">Uncharacterized protein</fullName>
    </submittedName>
</protein>
<organism evidence="1">
    <name type="scientific">marine metagenome</name>
    <dbReference type="NCBI Taxonomy" id="408172"/>
    <lineage>
        <taxon>unclassified sequences</taxon>
        <taxon>metagenomes</taxon>
        <taxon>ecological metagenomes</taxon>
    </lineage>
</organism>
<dbReference type="AlphaFoldDB" id="A0A381Z775"/>
<dbReference type="EMBL" id="UINC01020217">
    <property type="protein sequence ID" value="SVA85098.1"/>
    <property type="molecule type" value="Genomic_DNA"/>
</dbReference>
<name>A0A381Z775_9ZZZZ</name>
<reference evidence="1" key="1">
    <citation type="submission" date="2018-05" db="EMBL/GenBank/DDBJ databases">
        <authorList>
            <person name="Lanie J.A."/>
            <person name="Ng W.-L."/>
            <person name="Kazmierczak K.M."/>
            <person name="Andrzejewski T.M."/>
            <person name="Davidsen T.M."/>
            <person name="Wayne K.J."/>
            <person name="Tettelin H."/>
            <person name="Glass J.I."/>
            <person name="Rusch D."/>
            <person name="Podicherti R."/>
            <person name="Tsui H.-C.T."/>
            <person name="Winkler M.E."/>
        </authorList>
    </citation>
    <scope>NUCLEOTIDE SEQUENCE</scope>
</reference>
<accession>A0A381Z775</accession>
<gene>
    <name evidence="1" type="ORF">METZ01_LOCUS137952</name>
</gene>
<proteinExistence type="predicted"/>
<evidence type="ECO:0000313" key="1">
    <source>
        <dbReference type="EMBL" id="SVA85098.1"/>
    </source>
</evidence>
<sequence>MAILSLLTTLYPNLDKIRIDSLWAAREHSYQLL</sequence>